<evidence type="ECO:0000256" key="3">
    <source>
        <dbReference type="ARBA" id="ARBA00022553"/>
    </source>
</evidence>
<dbReference type="GO" id="GO:0016020">
    <property type="term" value="C:membrane"/>
    <property type="evidence" value="ECO:0007669"/>
    <property type="project" value="TreeGrafter"/>
</dbReference>
<feature type="compositionally biased region" description="Polar residues" evidence="10">
    <location>
        <begin position="1"/>
        <end position="10"/>
    </location>
</feature>
<dbReference type="InterPro" id="IPR046753">
    <property type="entry name" value="TOIP1/2_C"/>
</dbReference>
<evidence type="ECO:0000256" key="11">
    <source>
        <dbReference type="SAM" id="Phobius"/>
    </source>
</evidence>
<name>A0A672I4L3_SALFA</name>
<evidence type="ECO:0000256" key="10">
    <source>
        <dbReference type="SAM" id="MobiDB-lite"/>
    </source>
</evidence>
<keyword evidence="7" id="KW-0325">Glycoprotein</keyword>
<evidence type="ECO:0000313" key="13">
    <source>
        <dbReference type="Ensembl" id="ENSSFAP00005035940.1"/>
    </source>
</evidence>
<evidence type="ECO:0000313" key="14">
    <source>
        <dbReference type="Proteomes" id="UP000472267"/>
    </source>
</evidence>
<dbReference type="InterPro" id="IPR038599">
    <property type="entry name" value="LAP1C-like_C_sf"/>
</dbReference>
<evidence type="ECO:0000259" key="12">
    <source>
        <dbReference type="Pfam" id="PF05609"/>
    </source>
</evidence>
<evidence type="ECO:0000256" key="9">
    <source>
        <dbReference type="ARBA" id="ARBA00037847"/>
    </source>
</evidence>
<dbReference type="Proteomes" id="UP000472267">
    <property type="component" value="Chromosome 23"/>
</dbReference>
<feature type="region of interest" description="Disordered" evidence="10">
    <location>
        <begin position="1"/>
        <end position="22"/>
    </location>
</feature>
<dbReference type="Ensembl" id="ENSSFAT00005037294.1">
    <property type="protein sequence ID" value="ENSSFAP00005035940.1"/>
    <property type="gene ID" value="ENSSFAG00005018195.1"/>
</dbReference>
<reference evidence="13" key="3">
    <citation type="submission" date="2025-09" db="UniProtKB">
        <authorList>
            <consortium name="Ensembl"/>
        </authorList>
    </citation>
    <scope>IDENTIFICATION</scope>
</reference>
<dbReference type="GO" id="GO:0001671">
    <property type="term" value="F:ATPase activator activity"/>
    <property type="evidence" value="ECO:0007669"/>
    <property type="project" value="InterPro"/>
</dbReference>
<evidence type="ECO:0000256" key="8">
    <source>
        <dbReference type="ARBA" id="ARBA00023242"/>
    </source>
</evidence>
<keyword evidence="4 11" id="KW-0812">Transmembrane</keyword>
<keyword evidence="6 11" id="KW-0472">Membrane</keyword>
<evidence type="ECO:0000256" key="1">
    <source>
        <dbReference type="ARBA" id="ARBA00004259"/>
    </source>
</evidence>
<dbReference type="GO" id="GO:0061024">
    <property type="term" value="P:membrane organization"/>
    <property type="evidence" value="ECO:0007669"/>
    <property type="project" value="TreeGrafter"/>
</dbReference>
<keyword evidence="8" id="KW-0539">Nucleus</keyword>
<dbReference type="PANTHER" id="PTHR18843">
    <property type="entry name" value="TORSIN-1A-INTERACTING PROTEIN"/>
    <property type="match status" value="1"/>
</dbReference>
<dbReference type="AlphaFoldDB" id="A0A672I4L3"/>
<feature type="transmembrane region" description="Helical" evidence="11">
    <location>
        <begin position="86"/>
        <end position="104"/>
    </location>
</feature>
<feature type="domain" description="Torsin-1A-interacting protein 1/2 AAA+ activator" evidence="12">
    <location>
        <begin position="183"/>
        <end position="314"/>
    </location>
</feature>
<evidence type="ECO:0000256" key="4">
    <source>
        <dbReference type="ARBA" id="ARBA00022692"/>
    </source>
</evidence>
<dbReference type="Gene3D" id="3.40.50.12190">
    <property type="match status" value="2"/>
</dbReference>
<keyword evidence="14" id="KW-1185">Reference proteome</keyword>
<organism evidence="13 14">
    <name type="scientific">Salarias fasciatus</name>
    <name type="common">Jewelled blenny</name>
    <name type="synonym">Blennius fasciatus</name>
    <dbReference type="NCBI Taxonomy" id="181472"/>
    <lineage>
        <taxon>Eukaryota</taxon>
        <taxon>Metazoa</taxon>
        <taxon>Chordata</taxon>
        <taxon>Craniata</taxon>
        <taxon>Vertebrata</taxon>
        <taxon>Euteleostomi</taxon>
        <taxon>Actinopterygii</taxon>
        <taxon>Neopterygii</taxon>
        <taxon>Teleostei</taxon>
        <taxon>Neoteleostei</taxon>
        <taxon>Acanthomorphata</taxon>
        <taxon>Ovalentaria</taxon>
        <taxon>Blenniimorphae</taxon>
        <taxon>Blenniiformes</taxon>
        <taxon>Blennioidei</taxon>
        <taxon>Blenniidae</taxon>
        <taxon>Salariinae</taxon>
        <taxon>Salarias</taxon>
    </lineage>
</organism>
<reference evidence="13" key="2">
    <citation type="submission" date="2025-08" db="UniProtKB">
        <authorList>
            <consortium name="Ensembl"/>
        </authorList>
    </citation>
    <scope>IDENTIFICATION</scope>
</reference>
<evidence type="ECO:0000256" key="6">
    <source>
        <dbReference type="ARBA" id="ARBA00023136"/>
    </source>
</evidence>
<dbReference type="InParanoid" id="A0A672I4L3"/>
<evidence type="ECO:0000256" key="5">
    <source>
        <dbReference type="ARBA" id="ARBA00022989"/>
    </source>
</evidence>
<keyword evidence="3" id="KW-0597">Phosphoprotein</keyword>
<protein>
    <recommendedName>
        <fullName evidence="12">Torsin-1A-interacting protein 1/2 AAA+ activator domain-containing protein</fullName>
    </recommendedName>
</protein>
<dbReference type="PANTHER" id="PTHR18843:SF7">
    <property type="entry name" value="LAMINA-ASSOCIATED POLYPEPTIDE 1B ISOFORM 1-RELATED"/>
    <property type="match status" value="1"/>
</dbReference>
<dbReference type="Pfam" id="PF05609">
    <property type="entry name" value="LAP1_C"/>
    <property type="match status" value="2"/>
</dbReference>
<evidence type="ECO:0000256" key="7">
    <source>
        <dbReference type="ARBA" id="ARBA00023180"/>
    </source>
</evidence>
<comment type="similarity">
    <text evidence="2">Belongs to the TOR1AIP family.</text>
</comment>
<feature type="domain" description="Torsin-1A-interacting protein 1/2 AAA+ activator" evidence="12">
    <location>
        <begin position="115"/>
        <end position="181"/>
    </location>
</feature>
<dbReference type="GO" id="GO:0005635">
    <property type="term" value="C:nuclear envelope"/>
    <property type="evidence" value="ECO:0007669"/>
    <property type="project" value="UniProtKB-SubCell"/>
</dbReference>
<comment type="subcellular location">
    <subcellularLocation>
        <location evidence="9">Endomembrane system</location>
        <topology evidence="9">Single-pass membrane protein</topology>
    </subcellularLocation>
    <subcellularLocation>
        <location evidence="1">Nucleus envelope</location>
    </subcellularLocation>
</comment>
<sequence>MSFTASSGSSLEPPDFNDDEAPVSQNTELLRPIIRRTAQQHIKGSAPSTECSWYYFFFFYKSLIDNTAQVKHDCVLSGVICSLRGFIILLIFSAVSFVIMSALWSSNDGGTHLSRAVKLQLFHEHLTNLKNDFPNQRYELWHRIKIHLTKHLKTAEPTEPVSLIFTAGRSAEKTLSCLALKQAGLDSDEVKLDLDRQLQAAFEGEKPAVVIHHLEELPPSATLIFYRYCDHESCSVQKGSVVVYCAATSRGVASDRSLKEVEELVHDRLLEKLVTSSEAVVNKMDANKFSGLWSRISPLILPVVSEEQTEKNGCKV</sequence>
<dbReference type="InterPro" id="IPR008662">
    <property type="entry name" value="TOIP1/2"/>
</dbReference>
<keyword evidence="5 11" id="KW-1133">Transmembrane helix</keyword>
<evidence type="ECO:0000256" key="2">
    <source>
        <dbReference type="ARBA" id="ARBA00007860"/>
    </source>
</evidence>
<reference evidence="13" key="1">
    <citation type="submission" date="2019-06" db="EMBL/GenBank/DDBJ databases">
        <authorList>
            <consortium name="Wellcome Sanger Institute Data Sharing"/>
        </authorList>
    </citation>
    <scope>NUCLEOTIDE SEQUENCE [LARGE SCALE GENOMIC DNA]</scope>
</reference>
<accession>A0A672I4L3</accession>
<proteinExistence type="inferred from homology"/>